<dbReference type="PROSITE" id="PS50814">
    <property type="entry name" value="WIF"/>
    <property type="match status" value="1"/>
</dbReference>
<sequence>MAANYTFNMDFGYGFPACNIRQEIEYGGVANSLFAAEWTIRLCDSDYTVSAWQRGNATRAEKYTVIGDDISNVTFHSFNSTFIACRPYLKTGLADVTLNSAGVVQNASNFQQTNGSTDEFYQQSPSEMVRYINYMMDYSRNLSDSNTFAFNWHNDSFADDYYNYLIKETYNTTRFLDPGIPVPSFGGAAEPFANIYT</sequence>
<proteinExistence type="predicted"/>
<reference evidence="2 3" key="1">
    <citation type="submission" date="2024-02" db="EMBL/GenBank/DDBJ databases">
        <title>De novo assembly and annotation of 12 fungi associated with fruit tree decline syndrome in Ontario, Canada.</title>
        <authorList>
            <person name="Sulman M."/>
            <person name="Ellouze W."/>
            <person name="Ilyukhin E."/>
        </authorList>
    </citation>
    <scope>NUCLEOTIDE SEQUENCE [LARGE SCALE GENOMIC DNA]</scope>
    <source>
        <strain evidence="2 3">M1-105</strain>
    </source>
</reference>
<comment type="caution">
    <text evidence="2">The sequence shown here is derived from an EMBL/GenBank/DDBJ whole genome shotgun (WGS) entry which is preliminary data.</text>
</comment>
<evidence type="ECO:0000313" key="3">
    <source>
        <dbReference type="Proteomes" id="UP001521116"/>
    </source>
</evidence>
<dbReference type="InterPro" id="IPR003306">
    <property type="entry name" value="WIF"/>
</dbReference>
<accession>A0ABR3T897</accession>
<protein>
    <recommendedName>
        <fullName evidence="1">WIF domain-containing protein</fullName>
    </recommendedName>
</protein>
<organism evidence="2 3">
    <name type="scientific">Neofusicoccum ribis</name>
    <dbReference type="NCBI Taxonomy" id="45134"/>
    <lineage>
        <taxon>Eukaryota</taxon>
        <taxon>Fungi</taxon>
        <taxon>Dikarya</taxon>
        <taxon>Ascomycota</taxon>
        <taxon>Pezizomycotina</taxon>
        <taxon>Dothideomycetes</taxon>
        <taxon>Dothideomycetes incertae sedis</taxon>
        <taxon>Botryosphaeriales</taxon>
        <taxon>Botryosphaeriaceae</taxon>
        <taxon>Neofusicoccum</taxon>
    </lineage>
</organism>
<dbReference type="Proteomes" id="UP001521116">
    <property type="component" value="Unassembled WGS sequence"/>
</dbReference>
<gene>
    <name evidence="2" type="ORF">SLS56_001474</name>
</gene>
<evidence type="ECO:0000313" key="2">
    <source>
        <dbReference type="EMBL" id="KAL1635779.1"/>
    </source>
</evidence>
<keyword evidence="3" id="KW-1185">Reference proteome</keyword>
<name>A0ABR3T897_9PEZI</name>
<feature type="domain" description="WIF" evidence="1">
    <location>
        <begin position="103"/>
        <end position="197"/>
    </location>
</feature>
<dbReference type="EMBL" id="JAJVDC020000009">
    <property type="protein sequence ID" value="KAL1635779.1"/>
    <property type="molecule type" value="Genomic_DNA"/>
</dbReference>
<evidence type="ECO:0000259" key="1">
    <source>
        <dbReference type="PROSITE" id="PS50814"/>
    </source>
</evidence>